<dbReference type="STRING" id="1077348.A0A2G8RZ69"/>
<organism evidence="2 3">
    <name type="scientific">Ganoderma sinense ZZ0214-1</name>
    <dbReference type="NCBI Taxonomy" id="1077348"/>
    <lineage>
        <taxon>Eukaryota</taxon>
        <taxon>Fungi</taxon>
        <taxon>Dikarya</taxon>
        <taxon>Basidiomycota</taxon>
        <taxon>Agaricomycotina</taxon>
        <taxon>Agaricomycetes</taxon>
        <taxon>Polyporales</taxon>
        <taxon>Polyporaceae</taxon>
        <taxon>Ganoderma</taxon>
    </lineage>
</organism>
<evidence type="ECO:0000313" key="2">
    <source>
        <dbReference type="EMBL" id="PIL26811.1"/>
    </source>
</evidence>
<feature type="compositionally biased region" description="Polar residues" evidence="1">
    <location>
        <begin position="912"/>
        <end position="922"/>
    </location>
</feature>
<name>A0A2G8RZ69_9APHY</name>
<dbReference type="Proteomes" id="UP000230002">
    <property type="component" value="Unassembled WGS sequence"/>
</dbReference>
<gene>
    <name evidence="2" type="ORF">GSI_11072</name>
</gene>
<reference evidence="2 3" key="1">
    <citation type="journal article" date="2015" name="Sci. Rep.">
        <title>Chromosome-level genome map provides insights into diverse defense mechanisms in the medicinal fungus Ganoderma sinense.</title>
        <authorList>
            <person name="Zhu Y."/>
            <person name="Xu J."/>
            <person name="Sun C."/>
            <person name="Zhou S."/>
            <person name="Xu H."/>
            <person name="Nelson D.R."/>
            <person name="Qian J."/>
            <person name="Song J."/>
            <person name="Luo H."/>
            <person name="Xiang L."/>
            <person name="Li Y."/>
            <person name="Xu Z."/>
            <person name="Ji A."/>
            <person name="Wang L."/>
            <person name="Lu S."/>
            <person name="Hayward A."/>
            <person name="Sun W."/>
            <person name="Li X."/>
            <person name="Schwartz D.C."/>
            <person name="Wang Y."/>
            <person name="Chen S."/>
        </authorList>
    </citation>
    <scope>NUCLEOTIDE SEQUENCE [LARGE SCALE GENOMIC DNA]</scope>
    <source>
        <strain evidence="2 3">ZZ0214-1</strain>
    </source>
</reference>
<evidence type="ECO:0000256" key="1">
    <source>
        <dbReference type="SAM" id="MobiDB-lite"/>
    </source>
</evidence>
<sequence>MPHLDPRDICFCPLHTPVFHLLVVRWFTNEYETEVLTRRRICCRRPTEDRYVNGILAPPILEPFVFELIGQIAEYDCHLTVDGHGDRTEAPVASCWIEACPDQVSRIEWAQSIVSLNRIIDTIREPVCPDELAFEGNPIRYQLFFEPPEGRTVCARTLPRGDQDKFRNQWNASAKTHLTSWKKSRKSQSTFEPQLKFNSQCTAYTEALWDRVQPTSSGGEWAALPADWPAYGPRFYPPTFGQYQLRQVASDCDPEWAYIKVLMVIHQVYFPFVMRCPNCHSRNTKPNGWTSTGHREVHGLSAEECVIGVQFRCKDCEARRRSGGDLDATYCYSTTSPEFWQKMSLWEIPRGVPHFFHRTAVTSELFDFIVESRLSENSAAIAEHVKQFHLLEYHRRRLEYLQAFQARSKQMSLRKKPDLRNFSAPQRAGKDLNGYDGTSITDNLVGDVYARFSVARQKECEEHLRTLTATTLSLDATFRAASKASFVNDDRSRSSIFNGGLHTAVNQKSLIISYRWCMTLLHSEIGDMLLGMKKRFELLNVDNPWAVVVDNCCHFRNMILKVFPETAVLQDVWHLIMRYMICVLGGTKNPHRREVAEDIAGAIIKTKAHDGIPARYWSQEEQEERLVEAFKKWVVVGGVWNAAAEKAHHEQLEHVRKGCLARPREDIATDGSRIEGTHKGWNSLQRTHPSGVEVLTALAADHVLRHNIRVDYASPDPFSFTASTFGSHHIHLVNACAQLWNALLEPANRGERRHPADLFPAPTLQPAASEETFGLVKASSDVTAYHSFVTVKEEHNDSLINLSTEDPDEAERIMRSLGLDPSLLHKPLEHDRSQSQAPSGRSTIAFVPAALEMDETMDVGTTSGPSDRPPSQPSRPSTVPGSPKKRHTSTALSRAHEDPTTPSNASDKRTRTLQSDAPSSSAPFVSIAMPAASPSSSTLLGPVAGPSSMSAVAAASLAQRLPSIFYQCRLATPDPTAVPICLPIPIISGTTCSQILISLVTGLDPRSLKFSNDDDEFYMFMDLRATYKWVTYNILALTWVEAASIFNAALEKKRGKDAVRKTPRALMEKLEDIEKTIHFRIKNKDFKSRSGTTSFWEKHCLAVDLSWGSKRGKGKGKQIAPAKPITQKPNTCHRCLSIMWAQGEGGSENHKKGYCSDGVKQKAASVDGVIEELPPWPQPNDIFTKGTHFWPKRFARTVRDLYDTVTDGDRLGGPRAMEFQAFAEMLRARLIVIPATDTQPSCVRFKLYRGLELGEQPTNPSDVVTVEGAKYLHVTYLSESGFQEVAALG</sequence>
<comment type="caution">
    <text evidence="2">The sequence shown here is derived from an EMBL/GenBank/DDBJ whole genome shotgun (WGS) entry which is preliminary data.</text>
</comment>
<proteinExistence type="predicted"/>
<keyword evidence="3" id="KW-1185">Reference proteome</keyword>
<accession>A0A2G8RZ69</accession>
<evidence type="ECO:0000313" key="3">
    <source>
        <dbReference type="Proteomes" id="UP000230002"/>
    </source>
</evidence>
<feature type="region of interest" description="Disordered" evidence="1">
    <location>
        <begin position="857"/>
        <end position="922"/>
    </location>
</feature>
<protein>
    <submittedName>
        <fullName evidence="2">Uncharacterized protein</fullName>
    </submittedName>
</protein>
<dbReference type="OrthoDB" id="2803586at2759"/>
<dbReference type="EMBL" id="AYKW01000036">
    <property type="protein sequence ID" value="PIL26811.1"/>
    <property type="molecule type" value="Genomic_DNA"/>
</dbReference>